<protein>
    <submittedName>
        <fullName evidence="1">Uncharacterized protein</fullName>
    </submittedName>
</protein>
<name>A0AAD6S3D8_9AGAR</name>
<sequence>MSAYMVRTVQKKESNLEFMGQQGHHLQNAINNSCSTCHNTFGIYRGVYLLNVIYHILVMKNSTIWLYKEIALYPYYALLYNVRNPKAYPLALDTICVLKKVIDDGLKGLTDLPKLYERF</sequence>
<dbReference type="AlphaFoldDB" id="A0AAD6S3D8"/>
<evidence type="ECO:0000313" key="1">
    <source>
        <dbReference type="EMBL" id="KAJ7020494.1"/>
    </source>
</evidence>
<comment type="caution">
    <text evidence="1">The sequence shown here is derived from an EMBL/GenBank/DDBJ whole genome shotgun (WGS) entry which is preliminary data.</text>
</comment>
<proteinExistence type="predicted"/>
<keyword evidence="2" id="KW-1185">Reference proteome</keyword>
<gene>
    <name evidence="1" type="ORF">C8F04DRAFT_1196536</name>
</gene>
<accession>A0AAD6S3D8</accession>
<dbReference type="EMBL" id="JARJCM010000260">
    <property type="protein sequence ID" value="KAJ7020494.1"/>
    <property type="molecule type" value="Genomic_DNA"/>
</dbReference>
<dbReference type="Proteomes" id="UP001218188">
    <property type="component" value="Unassembled WGS sequence"/>
</dbReference>
<evidence type="ECO:0000313" key="2">
    <source>
        <dbReference type="Proteomes" id="UP001218188"/>
    </source>
</evidence>
<organism evidence="1 2">
    <name type="scientific">Mycena alexandri</name>
    <dbReference type="NCBI Taxonomy" id="1745969"/>
    <lineage>
        <taxon>Eukaryota</taxon>
        <taxon>Fungi</taxon>
        <taxon>Dikarya</taxon>
        <taxon>Basidiomycota</taxon>
        <taxon>Agaricomycotina</taxon>
        <taxon>Agaricomycetes</taxon>
        <taxon>Agaricomycetidae</taxon>
        <taxon>Agaricales</taxon>
        <taxon>Marasmiineae</taxon>
        <taxon>Mycenaceae</taxon>
        <taxon>Mycena</taxon>
    </lineage>
</organism>
<reference evidence="1" key="1">
    <citation type="submission" date="2023-03" db="EMBL/GenBank/DDBJ databases">
        <title>Massive genome expansion in bonnet fungi (Mycena s.s.) driven by repeated elements and novel gene families across ecological guilds.</title>
        <authorList>
            <consortium name="Lawrence Berkeley National Laboratory"/>
            <person name="Harder C.B."/>
            <person name="Miyauchi S."/>
            <person name="Viragh M."/>
            <person name="Kuo A."/>
            <person name="Thoen E."/>
            <person name="Andreopoulos B."/>
            <person name="Lu D."/>
            <person name="Skrede I."/>
            <person name="Drula E."/>
            <person name="Henrissat B."/>
            <person name="Morin E."/>
            <person name="Kohler A."/>
            <person name="Barry K."/>
            <person name="LaButti K."/>
            <person name="Morin E."/>
            <person name="Salamov A."/>
            <person name="Lipzen A."/>
            <person name="Mereny Z."/>
            <person name="Hegedus B."/>
            <person name="Baldrian P."/>
            <person name="Stursova M."/>
            <person name="Weitz H."/>
            <person name="Taylor A."/>
            <person name="Grigoriev I.V."/>
            <person name="Nagy L.G."/>
            <person name="Martin F."/>
            <person name="Kauserud H."/>
        </authorList>
    </citation>
    <scope>NUCLEOTIDE SEQUENCE</scope>
    <source>
        <strain evidence="1">CBHHK200</strain>
    </source>
</reference>